<dbReference type="GO" id="GO:0004439">
    <property type="term" value="F:phosphatidylinositol-4,5-bisphosphate 5-phosphatase activity"/>
    <property type="evidence" value="ECO:0007669"/>
    <property type="project" value="TreeGrafter"/>
</dbReference>
<dbReference type="Gene3D" id="2.130.10.10">
    <property type="entry name" value="YVTN repeat-like/Quinoprotein amine dehydrogenase"/>
    <property type="match status" value="1"/>
</dbReference>
<gene>
    <name evidence="2" type="ORF">BJ684DRAFT_2449</name>
</gene>
<organism evidence="2 3">
    <name type="scientific">Piptocephalis cylindrospora</name>
    <dbReference type="NCBI Taxonomy" id="1907219"/>
    <lineage>
        <taxon>Eukaryota</taxon>
        <taxon>Fungi</taxon>
        <taxon>Fungi incertae sedis</taxon>
        <taxon>Zoopagomycota</taxon>
        <taxon>Zoopagomycotina</taxon>
        <taxon>Zoopagomycetes</taxon>
        <taxon>Zoopagales</taxon>
        <taxon>Piptocephalidaceae</taxon>
        <taxon>Piptocephalis</taxon>
    </lineage>
</organism>
<dbReference type="PANTHER" id="PTHR11200">
    <property type="entry name" value="INOSITOL 5-PHOSPHATASE"/>
    <property type="match status" value="1"/>
</dbReference>
<dbReference type="AlphaFoldDB" id="A0A4P9XZ67"/>
<keyword evidence="2" id="KW-0269">Exonuclease</keyword>
<name>A0A4P9XZ67_9FUNG</name>
<evidence type="ECO:0000313" key="3">
    <source>
        <dbReference type="Proteomes" id="UP000267251"/>
    </source>
</evidence>
<dbReference type="InterPro" id="IPR015943">
    <property type="entry name" value="WD40/YVTN_repeat-like_dom_sf"/>
</dbReference>
<evidence type="ECO:0000313" key="2">
    <source>
        <dbReference type="EMBL" id="RKP11776.1"/>
    </source>
</evidence>
<dbReference type="EMBL" id="KZ988661">
    <property type="protein sequence ID" value="RKP11776.1"/>
    <property type="molecule type" value="Genomic_DNA"/>
</dbReference>
<dbReference type="SUPFAM" id="SSF50978">
    <property type="entry name" value="WD40 repeat-like"/>
    <property type="match status" value="1"/>
</dbReference>
<dbReference type="InterPro" id="IPR046985">
    <property type="entry name" value="IP5"/>
</dbReference>
<dbReference type="GO" id="GO:0004527">
    <property type="term" value="F:exonuclease activity"/>
    <property type="evidence" value="ECO:0007669"/>
    <property type="project" value="UniProtKB-KW"/>
</dbReference>
<feature type="non-terminal residue" evidence="2">
    <location>
        <position position="492"/>
    </location>
</feature>
<dbReference type="InterPro" id="IPR036691">
    <property type="entry name" value="Endo/exonu/phosph_ase_sf"/>
</dbReference>
<dbReference type="Proteomes" id="UP000267251">
    <property type="component" value="Unassembled WGS sequence"/>
</dbReference>
<keyword evidence="3" id="KW-1185">Reference proteome</keyword>
<dbReference type="InterPro" id="IPR036322">
    <property type="entry name" value="WD40_repeat_dom_sf"/>
</dbReference>
<reference evidence="3" key="1">
    <citation type="journal article" date="2018" name="Nat. Microbiol.">
        <title>Leveraging single-cell genomics to expand the fungal tree of life.</title>
        <authorList>
            <person name="Ahrendt S.R."/>
            <person name="Quandt C.A."/>
            <person name="Ciobanu D."/>
            <person name="Clum A."/>
            <person name="Salamov A."/>
            <person name="Andreopoulos B."/>
            <person name="Cheng J.F."/>
            <person name="Woyke T."/>
            <person name="Pelin A."/>
            <person name="Henrissat B."/>
            <person name="Reynolds N.K."/>
            <person name="Benny G.L."/>
            <person name="Smith M.E."/>
            <person name="James T.Y."/>
            <person name="Grigoriev I.V."/>
        </authorList>
    </citation>
    <scope>NUCLEOTIDE SEQUENCE [LARGE SCALE GENOMIC DNA]</scope>
</reference>
<dbReference type="SUPFAM" id="SSF56219">
    <property type="entry name" value="DNase I-like"/>
    <property type="match status" value="1"/>
</dbReference>
<dbReference type="GO" id="GO:0004519">
    <property type="term" value="F:endonuclease activity"/>
    <property type="evidence" value="ECO:0007669"/>
    <property type="project" value="UniProtKB-KW"/>
</dbReference>
<feature type="domain" description="Inositol polyphosphate-related phosphatase" evidence="1">
    <location>
        <begin position="149"/>
        <end position="488"/>
    </location>
</feature>
<dbReference type="SMART" id="SM00128">
    <property type="entry name" value="IPPc"/>
    <property type="match status" value="1"/>
</dbReference>
<keyword evidence="2" id="KW-0378">Hydrolase</keyword>
<dbReference type="GO" id="GO:0046856">
    <property type="term" value="P:phosphatidylinositol dephosphorylation"/>
    <property type="evidence" value="ECO:0007669"/>
    <property type="project" value="InterPro"/>
</dbReference>
<evidence type="ECO:0000259" key="1">
    <source>
        <dbReference type="SMART" id="SM00128"/>
    </source>
</evidence>
<feature type="non-terminal residue" evidence="2">
    <location>
        <position position="1"/>
    </location>
</feature>
<sequence length="492" mass="55176">ERHVAEATCLTVGSSSSGLVYTGHADGRVCVWRWGERRVIATVSVSVYRILCMSEVLGHQLWMGFSTGRIMVYDITARVWKLCKEWQAGEEVTGVAMCVDRLGAATMNGQIIVVTALEDGRMGVWDGLCLEDWVEGRMETREAEYVSYTPLTMRLVTWNIDARKPKEVDASAPDFVEHWVKGGDPHGPDLLFVGVQELVDLESKKVTASKSFLVSETKRFLEEDTTAHYRAWRDRLEKALFNACPHTSYELIHGRDMVGLSSWVYARSSVAAQISGVSACQVKTGFGGLHGNKGALVVRFLVRDTSVCWVNCHLAAGQSQTPQRNTDAANILRLSRLPAPPLTTVGSRHLWVDGGDGTRITDHAVGLWSGDLNYRISMDRTHVERAIQARDWSVLWAADQLRQQREANPLHALRSWTEPPLDFAPTYKYDRGSDTYDTSEKRRVPAWCDRILHRSTPQVKLRRSGWEVRASDHRPIAASFSLRVKVVDGPKE</sequence>
<dbReference type="Pfam" id="PF22669">
    <property type="entry name" value="Exo_endo_phos2"/>
    <property type="match status" value="1"/>
</dbReference>
<dbReference type="OrthoDB" id="2248459at2759"/>
<accession>A0A4P9XZ67</accession>
<dbReference type="InterPro" id="IPR000300">
    <property type="entry name" value="IPPc"/>
</dbReference>
<proteinExistence type="predicted"/>
<keyword evidence="2" id="KW-0540">Nuclease</keyword>
<keyword evidence="2" id="KW-0255">Endonuclease</keyword>
<dbReference type="Gene3D" id="3.60.10.10">
    <property type="entry name" value="Endonuclease/exonuclease/phosphatase"/>
    <property type="match status" value="1"/>
</dbReference>
<dbReference type="PANTHER" id="PTHR11200:SF240">
    <property type="entry name" value="INOSITOL POLYPHOSPHATE 5-PHOSPHATASE C9G1.10C-RELATED"/>
    <property type="match status" value="1"/>
</dbReference>
<protein>
    <submittedName>
        <fullName evidence="2">Endonuclease/exonuclease/phosphatase</fullName>
    </submittedName>
</protein>